<organism evidence="1 2">
    <name type="scientific">Phyllobacterium phragmitis</name>
    <dbReference type="NCBI Taxonomy" id="2670329"/>
    <lineage>
        <taxon>Bacteria</taxon>
        <taxon>Pseudomonadati</taxon>
        <taxon>Pseudomonadota</taxon>
        <taxon>Alphaproteobacteria</taxon>
        <taxon>Hyphomicrobiales</taxon>
        <taxon>Phyllobacteriaceae</taxon>
        <taxon>Phyllobacterium</taxon>
    </lineage>
</organism>
<protein>
    <submittedName>
        <fullName evidence="1">Invasion protein</fullName>
    </submittedName>
</protein>
<name>A0A2S9IYM4_9HYPH</name>
<accession>A0A2S9IYM4</accession>
<comment type="caution">
    <text evidence="1">The sequence shown here is derived from an EMBL/GenBank/DDBJ whole genome shotgun (WGS) entry which is preliminary data.</text>
</comment>
<dbReference type="InterPro" id="IPR010642">
    <property type="entry name" value="Invasion_prot_B"/>
</dbReference>
<keyword evidence="2" id="KW-1185">Reference proteome</keyword>
<dbReference type="AlphaFoldDB" id="A0A2S9IYM4"/>
<dbReference type="Gene3D" id="2.60.40.1880">
    <property type="entry name" value="Invasion associated locus B (IalB) protein"/>
    <property type="match status" value="1"/>
</dbReference>
<sequence length="230" mass="24320">MKEKMRDIYADDTLILYHLQIRIFKIHFIESELAGKNMTILIEPRHKKHGTVASMAFALVAAVGAAPLLASPAPAQNEAPSALSETFGDWRVNCQTSTQNDAQKRNCQMTQEQVDGKTGQRVLMIALGAPDAKTGVSSSTLVLPFGLDLTKGVQIKVDDTDLSKASISTCLPQGCIAPLSFDSKALATLAKGNQAVISMIAFNGGQDVTGSISLKGFGAASARLAALSKS</sequence>
<dbReference type="EMBL" id="PVBR01000001">
    <property type="protein sequence ID" value="PRD45629.1"/>
    <property type="molecule type" value="Genomic_DNA"/>
</dbReference>
<dbReference type="InterPro" id="IPR038696">
    <property type="entry name" value="IalB_sf"/>
</dbReference>
<evidence type="ECO:0000313" key="2">
    <source>
        <dbReference type="Proteomes" id="UP000239434"/>
    </source>
</evidence>
<evidence type="ECO:0000313" key="1">
    <source>
        <dbReference type="EMBL" id="PRD45629.1"/>
    </source>
</evidence>
<dbReference type="Proteomes" id="UP000239434">
    <property type="component" value="Unassembled WGS sequence"/>
</dbReference>
<proteinExistence type="predicted"/>
<reference evidence="1 2" key="1">
    <citation type="submission" date="2018-02" db="EMBL/GenBank/DDBJ databases">
        <title>The draft genome of Phyllobacterium sp. 1N-3.</title>
        <authorList>
            <person name="Liu L."/>
            <person name="Li L."/>
            <person name="Zhang X."/>
            <person name="Wang T."/>
            <person name="Liang L."/>
        </authorList>
    </citation>
    <scope>NUCLEOTIDE SEQUENCE [LARGE SCALE GENOMIC DNA]</scope>
    <source>
        <strain evidence="1 2">1N-3</strain>
    </source>
</reference>
<dbReference type="Pfam" id="PF06776">
    <property type="entry name" value="IalB"/>
    <property type="match status" value="1"/>
</dbReference>
<gene>
    <name evidence="1" type="ORF">C5748_00160</name>
</gene>